<keyword evidence="4" id="KW-0067">ATP-binding</keyword>
<dbReference type="Gene3D" id="3.40.50.300">
    <property type="entry name" value="P-loop containing nucleotide triphosphate hydrolases"/>
    <property type="match status" value="2"/>
</dbReference>
<dbReference type="GO" id="GO:0016887">
    <property type="term" value="F:ATP hydrolysis activity"/>
    <property type="evidence" value="ECO:0007669"/>
    <property type="project" value="InterPro"/>
</dbReference>
<keyword evidence="5" id="KW-1278">Translocase</keyword>
<reference evidence="8 9" key="1">
    <citation type="submission" date="2017-11" db="EMBL/GenBank/DDBJ databases">
        <title>Understudied soil microbes with underappreciated capabilities: Untangling the Clostridium saccharolyticum group.</title>
        <authorList>
            <person name="Leschine S."/>
        </authorList>
    </citation>
    <scope>NUCLEOTIDE SEQUENCE [LARGE SCALE GENOMIC DNA]</scope>
    <source>
        <strain evidence="8 9">18A</strain>
    </source>
</reference>
<proteinExistence type="predicted"/>
<sequence length="469" mass="54586">MPDELYRIQDLCLRKDNTMLIDHLTMYQYKGEIIGLMGLHDSGKTLLSLILSGQEIPDSGRFYYEESPVTCQALASHVTLVQRHSSLIPSLSVAENVFIIRRHKRRAFLMHRKLILHEAQNYMREMKLTIPPHVQVNHLTRSEQCLVEILKAYILGARLIILDDIPLTFFQDPQFSRMYQYLKEKKVSFLITSCDIYQLQLFSDRIYFMDDHRMVKWIYNEKRNAIDISRLYNRPLAYTESSTHESPVVAIKADGLCYGSLKHISFELHEGGIVAIFDLFRNASTQLLALLSHPRDLASGSISVYERPVKAESCASFVFAGFDLEDCIFETLSSRDNICIGSYRKLAGPLGILKRARMQYVEQTFLKEYEEEGFIPRSSCRNLPKKEKLAIYLYRLELLRKKIIFCIYPEKYIDYDTLHMLKKSLQRIARRGNTVCIITCDFEKIYPLAERHLILSLDSIQEYAGRDNE</sequence>
<keyword evidence="8" id="KW-0762">Sugar transport</keyword>
<evidence type="ECO:0000256" key="3">
    <source>
        <dbReference type="ARBA" id="ARBA00022741"/>
    </source>
</evidence>
<accession>A0A2M8Z2I8</accession>
<dbReference type="EMBL" id="PGET01000001">
    <property type="protein sequence ID" value="PJJ27668.1"/>
    <property type="molecule type" value="Genomic_DNA"/>
</dbReference>
<gene>
    <name evidence="8" type="ORF">H171_1138</name>
</gene>
<comment type="caution">
    <text evidence="8">The sequence shown here is derived from an EMBL/GenBank/DDBJ whole genome shotgun (WGS) entry which is preliminary data.</text>
</comment>
<dbReference type="GO" id="GO:0005524">
    <property type="term" value="F:ATP binding"/>
    <property type="evidence" value="ECO:0007669"/>
    <property type="project" value="UniProtKB-KW"/>
</dbReference>
<evidence type="ECO:0000256" key="4">
    <source>
        <dbReference type="ARBA" id="ARBA00022840"/>
    </source>
</evidence>
<keyword evidence="3" id="KW-0547">Nucleotide-binding</keyword>
<dbReference type="InterPro" id="IPR027417">
    <property type="entry name" value="P-loop_NTPase"/>
</dbReference>
<keyword evidence="1" id="KW-0813">Transport</keyword>
<dbReference type="RefSeq" id="WP_157803121.1">
    <property type="nucleotide sequence ID" value="NZ_PGET01000001.1"/>
</dbReference>
<protein>
    <submittedName>
        <fullName evidence="8">ABC-type sugar transport system ATPase subunit</fullName>
    </submittedName>
</protein>
<evidence type="ECO:0000256" key="5">
    <source>
        <dbReference type="ARBA" id="ARBA00022967"/>
    </source>
</evidence>
<dbReference type="PROSITE" id="PS50893">
    <property type="entry name" value="ABC_TRANSPORTER_2"/>
    <property type="match status" value="1"/>
</dbReference>
<evidence type="ECO:0000256" key="1">
    <source>
        <dbReference type="ARBA" id="ARBA00022448"/>
    </source>
</evidence>
<dbReference type="PANTHER" id="PTHR43790:SF3">
    <property type="entry name" value="D-ALLOSE IMPORT ATP-BINDING PROTEIN ALSA-RELATED"/>
    <property type="match status" value="1"/>
</dbReference>
<keyword evidence="6" id="KW-0472">Membrane</keyword>
<dbReference type="Proteomes" id="UP000231092">
    <property type="component" value="Unassembled WGS sequence"/>
</dbReference>
<keyword evidence="2" id="KW-1003">Cell membrane</keyword>
<dbReference type="InterPro" id="IPR003439">
    <property type="entry name" value="ABC_transporter-like_ATP-bd"/>
</dbReference>
<dbReference type="InterPro" id="IPR050107">
    <property type="entry name" value="ABC_carbohydrate_import_ATPase"/>
</dbReference>
<evidence type="ECO:0000256" key="6">
    <source>
        <dbReference type="ARBA" id="ARBA00023136"/>
    </source>
</evidence>
<evidence type="ECO:0000256" key="2">
    <source>
        <dbReference type="ARBA" id="ARBA00022475"/>
    </source>
</evidence>
<dbReference type="PANTHER" id="PTHR43790">
    <property type="entry name" value="CARBOHYDRATE TRANSPORT ATP-BINDING PROTEIN MG119-RELATED"/>
    <property type="match status" value="1"/>
</dbReference>
<name>A0A2M8Z2I8_9FIRM</name>
<evidence type="ECO:0000313" key="8">
    <source>
        <dbReference type="EMBL" id="PJJ27668.1"/>
    </source>
</evidence>
<dbReference type="SUPFAM" id="SSF52540">
    <property type="entry name" value="P-loop containing nucleoside triphosphate hydrolases"/>
    <property type="match status" value="2"/>
</dbReference>
<evidence type="ECO:0000313" key="9">
    <source>
        <dbReference type="Proteomes" id="UP000231092"/>
    </source>
</evidence>
<dbReference type="OrthoDB" id="2014027at2"/>
<feature type="domain" description="ABC transporter" evidence="7">
    <location>
        <begin position="6"/>
        <end position="236"/>
    </location>
</feature>
<evidence type="ECO:0000259" key="7">
    <source>
        <dbReference type="PROSITE" id="PS50893"/>
    </source>
</evidence>
<organism evidence="8 9">
    <name type="scientific">[Clostridium] celerecrescens 18A</name>
    <dbReference type="NCBI Taxonomy" id="1286362"/>
    <lineage>
        <taxon>Bacteria</taxon>
        <taxon>Bacillati</taxon>
        <taxon>Bacillota</taxon>
        <taxon>Clostridia</taxon>
        <taxon>Lachnospirales</taxon>
        <taxon>Lachnospiraceae</taxon>
        <taxon>Lacrimispora</taxon>
    </lineage>
</organism>
<dbReference type="Pfam" id="PF00005">
    <property type="entry name" value="ABC_tran"/>
    <property type="match status" value="1"/>
</dbReference>
<dbReference type="AlphaFoldDB" id="A0A2M8Z2I8"/>